<dbReference type="OrthoDB" id="4008739at2"/>
<sequence>MNERSQVQVGERDYYLGKAILLASVAALGGFLFGFDTAVINGAVNAIRDEFGMGAGLTGFVVSSALLGCMLGAYAAGRLAERIGRIRVMMLASALFTISAIGSGFAFGPVDMILWRVIGGIGVGAASVIAPAYIAEIAPASIRGRLGSLQQLAIVSGIFIALLSDYFLAGVAGGSSEALWGSTAWRWMFWAEIIPAVAYGVLATTIPESPRYLVTLGRVDEAREVLGRVMMRGIADRITEIQRTVRREAKASLTDLMKSGGGLLPIVWIGIGLSVFQQFVGINVIFYYSSTLWQAVGFTEEDALTQTVITSVTNIVVTIVAIALIDKIGRRVLLMVGSAGMFVSLGTMAWIFANAPVVNGSPELGDSTGLIALIAANGFVVFFGMSWGPGVWVLLGEMFNNKIRATALGVAAAAQWLANFAISTSFPRMAELGLGFAYGFYTLCALLSFLFVMKFVPETNGRELEDME</sequence>
<dbReference type="SUPFAM" id="SSF103473">
    <property type="entry name" value="MFS general substrate transporter"/>
    <property type="match status" value="1"/>
</dbReference>
<evidence type="ECO:0000256" key="6">
    <source>
        <dbReference type="ARBA" id="ARBA00022692"/>
    </source>
</evidence>
<dbReference type="PANTHER" id="PTHR48023">
    <property type="entry name" value="D-XYLOSE-PROTON SYMPORTER-LIKE 2"/>
    <property type="match status" value="1"/>
</dbReference>
<evidence type="ECO:0000256" key="3">
    <source>
        <dbReference type="ARBA" id="ARBA00022448"/>
    </source>
</evidence>
<proteinExistence type="inferred from homology"/>
<evidence type="ECO:0000259" key="11">
    <source>
        <dbReference type="PROSITE" id="PS50850"/>
    </source>
</evidence>
<evidence type="ECO:0000256" key="5">
    <source>
        <dbReference type="ARBA" id="ARBA00022597"/>
    </source>
</evidence>
<dbReference type="InterPro" id="IPR036259">
    <property type="entry name" value="MFS_trans_sf"/>
</dbReference>
<dbReference type="AlphaFoldDB" id="A0A0W8IF37"/>
<dbReference type="CDD" id="cd17359">
    <property type="entry name" value="MFS_XylE_like"/>
    <property type="match status" value="1"/>
</dbReference>
<dbReference type="EMBL" id="LQBL01000003">
    <property type="protein sequence ID" value="KUG58502.1"/>
    <property type="molecule type" value="Genomic_DNA"/>
</dbReference>
<comment type="subcellular location">
    <subcellularLocation>
        <location evidence="1">Cell membrane</location>
        <topology evidence="1">Multi-pass membrane protein</topology>
    </subcellularLocation>
</comment>
<reference evidence="12 13" key="1">
    <citation type="submission" date="2015-12" db="EMBL/GenBank/DDBJ databases">
        <title>Serinicoccus chungangenesis strain CD08_5 genome sequencing and assembly.</title>
        <authorList>
            <person name="Chander A.M."/>
            <person name="Kaur G."/>
            <person name="Nair G.R."/>
            <person name="Dhawan D.K."/>
            <person name="Kochhar R.K."/>
            <person name="Mayilraj S."/>
            <person name="Bhadada S.K."/>
        </authorList>
    </citation>
    <scope>NUCLEOTIDE SEQUENCE [LARGE SCALE GENOMIC DNA]</scope>
    <source>
        <strain evidence="12 13">CD08_5</strain>
    </source>
</reference>
<name>A0A0W8IF37_9MICO</name>
<feature type="transmembrane region" description="Helical" evidence="10">
    <location>
        <begin position="146"/>
        <end position="167"/>
    </location>
</feature>
<dbReference type="Proteomes" id="UP000054837">
    <property type="component" value="Unassembled WGS sequence"/>
</dbReference>
<comment type="caution">
    <text evidence="12">The sequence shown here is derived from an EMBL/GenBank/DDBJ whole genome shotgun (WGS) entry which is preliminary data.</text>
</comment>
<dbReference type="InterPro" id="IPR020846">
    <property type="entry name" value="MFS_dom"/>
</dbReference>
<dbReference type="FunFam" id="1.20.1250.20:FF:000122">
    <property type="entry name" value="D-xylose transporter XylE"/>
    <property type="match status" value="1"/>
</dbReference>
<evidence type="ECO:0000256" key="8">
    <source>
        <dbReference type="ARBA" id="ARBA00023136"/>
    </source>
</evidence>
<keyword evidence="8 10" id="KW-0472">Membrane</keyword>
<dbReference type="PANTHER" id="PTHR48023:SF4">
    <property type="entry name" value="D-XYLOSE-PROTON SYMPORTER-LIKE 2"/>
    <property type="match status" value="1"/>
</dbReference>
<dbReference type="InterPro" id="IPR005828">
    <property type="entry name" value="MFS_sugar_transport-like"/>
</dbReference>
<feature type="transmembrane region" description="Helical" evidence="10">
    <location>
        <begin position="332"/>
        <end position="353"/>
    </location>
</feature>
<keyword evidence="13" id="KW-1185">Reference proteome</keyword>
<dbReference type="PROSITE" id="PS00217">
    <property type="entry name" value="SUGAR_TRANSPORT_2"/>
    <property type="match status" value="1"/>
</dbReference>
<feature type="transmembrane region" description="Helical" evidence="10">
    <location>
        <begin position="187"/>
        <end position="206"/>
    </location>
</feature>
<evidence type="ECO:0000256" key="1">
    <source>
        <dbReference type="ARBA" id="ARBA00004651"/>
    </source>
</evidence>
<evidence type="ECO:0000256" key="4">
    <source>
        <dbReference type="ARBA" id="ARBA00022475"/>
    </source>
</evidence>
<keyword evidence="6 10" id="KW-0812">Transmembrane</keyword>
<organism evidence="12 13">
    <name type="scientific">Serinicoccus chungangensis</name>
    <dbReference type="NCBI Taxonomy" id="767452"/>
    <lineage>
        <taxon>Bacteria</taxon>
        <taxon>Bacillati</taxon>
        <taxon>Actinomycetota</taxon>
        <taxon>Actinomycetes</taxon>
        <taxon>Micrococcales</taxon>
        <taxon>Ornithinimicrobiaceae</taxon>
        <taxon>Serinicoccus</taxon>
    </lineage>
</organism>
<evidence type="ECO:0000256" key="2">
    <source>
        <dbReference type="ARBA" id="ARBA00010992"/>
    </source>
</evidence>
<feature type="transmembrane region" description="Helical" evidence="10">
    <location>
        <begin position="20"/>
        <end position="40"/>
    </location>
</feature>
<dbReference type="PROSITE" id="PS50850">
    <property type="entry name" value="MFS"/>
    <property type="match status" value="1"/>
</dbReference>
<dbReference type="InterPro" id="IPR003663">
    <property type="entry name" value="Sugar/inositol_transpt"/>
</dbReference>
<keyword evidence="7 10" id="KW-1133">Transmembrane helix</keyword>
<feature type="transmembrane region" description="Helical" evidence="10">
    <location>
        <begin position="308"/>
        <end position="325"/>
    </location>
</feature>
<dbReference type="Gene3D" id="1.20.1250.20">
    <property type="entry name" value="MFS general substrate transporter like domains"/>
    <property type="match status" value="2"/>
</dbReference>
<comment type="similarity">
    <text evidence="2 9">Belongs to the major facilitator superfamily. Sugar transporter (TC 2.A.1.1) family.</text>
</comment>
<keyword evidence="4" id="KW-1003">Cell membrane</keyword>
<dbReference type="GO" id="GO:0022857">
    <property type="term" value="F:transmembrane transporter activity"/>
    <property type="evidence" value="ECO:0007669"/>
    <property type="project" value="InterPro"/>
</dbReference>
<evidence type="ECO:0000313" key="12">
    <source>
        <dbReference type="EMBL" id="KUG58502.1"/>
    </source>
</evidence>
<gene>
    <name evidence="12" type="ORF">AVL62_10955</name>
</gene>
<accession>A0A0W8IF37</accession>
<dbReference type="GO" id="GO:0005886">
    <property type="term" value="C:plasma membrane"/>
    <property type="evidence" value="ECO:0007669"/>
    <property type="project" value="UniProtKB-SubCell"/>
</dbReference>
<feature type="transmembrane region" description="Helical" evidence="10">
    <location>
        <begin position="113"/>
        <end position="134"/>
    </location>
</feature>
<feature type="transmembrane region" description="Helical" evidence="10">
    <location>
        <begin position="432"/>
        <end position="452"/>
    </location>
</feature>
<evidence type="ECO:0000313" key="13">
    <source>
        <dbReference type="Proteomes" id="UP000054837"/>
    </source>
</evidence>
<feature type="transmembrane region" description="Helical" evidence="10">
    <location>
        <begin position="88"/>
        <end position="107"/>
    </location>
</feature>
<feature type="transmembrane region" description="Helical" evidence="10">
    <location>
        <begin position="407"/>
        <end position="426"/>
    </location>
</feature>
<feature type="transmembrane region" description="Helical" evidence="10">
    <location>
        <begin position="373"/>
        <end position="395"/>
    </location>
</feature>
<dbReference type="Pfam" id="PF00083">
    <property type="entry name" value="Sugar_tr"/>
    <property type="match status" value="1"/>
</dbReference>
<feature type="domain" description="Major facilitator superfamily (MFS) profile" evidence="11">
    <location>
        <begin position="22"/>
        <end position="460"/>
    </location>
</feature>
<evidence type="ECO:0000256" key="9">
    <source>
        <dbReference type="RuleBase" id="RU003346"/>
    </source>
</evidence>
<dbReference type="STRING" id="767452.AVL62_10955"/>
<dbReference type="RefSeq" id="WP_058890179.1">
    <property type="nucleotide sequence ID" value="NZ_LQBL01000003.1"/>
</dbReference>
<dbReference type="PROSITE" id="PS00216">
    <property type="entry name" value="SUGAR_TRANSPORT_1"/>
    <property type="match status" value="1"/>
</dbReference>
<keyword evidence="3 9" id="KW-0813">Transport</keyword>
<feature type="transmembrane region" description="Helical" evidence="10">
    <location>
        <begin position="266"/>
        <end position="288"/>
    </location>
</feature>
<dbReference type="InterPro" id="IPR050820">
    <property type="entry name" value="MFS_Sugar_Transporter"/>
</dbReference>
<dbReference type="PRINTS" id="PR00171">
    <property type="entry name" value="SUGRTRNSPORT"/>
</dbReference>
<dbReference type="InterPro" id="IPR005829">
    <property type="entry name" value="Sugar_transporter_CS"/>
</dbReference>
<protein>
    <submittedName>
        <fullName evidence="12">MFS transporter</fullName>
    </submittedName>
</protein>
<evidence type="ECO:0000256" key="10">
    <source>
        <dbReference type="SAM" id="Phobius"/>
    </source>
</evidence>
<dbReference type="NCBIfam" id="TIGR00879">
    <property type="entry name" value="SP"/>
    <property type="match status" value="1"/>
</dbReference>
<feature type="transmembrane region" description="Helical" evidence="10">
    <location>
        <begin position="52"/>
        <end position="76"/>
    </location>
</feature>
<keyword evidence="5" id="KW-0762">Sugar transport</keyword>
<dbReference type="InterPro" id="IPR047984">
    <property type="entry name" value="XylE-like"/>
</dbReference>
<evidence type="ECO:0000256" key="7">
    <source>
        <dbReference type="ARBA" id="ARBA00022989"/>
    </source>
</evidence>